<feature type="signal peptide" evidence="1">
    <location>
        <begin position="1"/>
        <end position="19"/>
    </location>
</feature>
<dbReference type="EMBL" id="SGXG01000001">
    <property type="protein sequence ID" value="RZS94928.1"/>
    <property type="molecule type" value="Genomic_DNA"/>
</dbReference>
<comment type="caution">
    <text evidence="2">The sequence shown here is derived from an EMBL/GenBank/DDBJ whole genome shotgun (WGS) entry which is preliminary data.</text>
</comment>
<protein>
    <recommendedName>
        <fullName evidence="4">Lipoprotein</fullName>
    </recommendedName>
</protein>
<gene>
    <name evidence="2" type="ORF">BC751_0439</name>
</gene>
<feature type="chain" id="PRO_5020900252" description="Lipoprotein" evidence="1">
    <location>
        <begin position="20"/>
        <end position="152"/>
    </location>
</feature>
<evidence type="ECO:0000313" key="2">
    <source>
        <dbReference type="EMBL" id="RZS94928.1"/>
    </source>
</evidence>
<sequence length="152" mass="17408">MKRGLLLFLPLLFLFSSCACDGEKVMKAMFWGMNKLAGDGYFPPEELLALGDFERVEVNMYRSNQNGVSNAEVELRLINGKGHAMHQSEENLARKCAELYAKSYSKIMEYDEVKIVFIQTDPFNPNNMAMSEYSFRVEDLVYSENSNDYGLQ</sequence>
<keyword evidence="3" id="KW-1185">Reference proteome</keyword>
<dbReference type="AlphaFoldDB" id="A0A4Q7P610"/>
<evidence type="ECO:0000256" key="1">
    <source>
        <dbReference type="SAM" id="SignalP"/>
    </source>
</evidence>
<reference evidence="2 3" key="1">
    <citation type="submission" date="2019-02" db="EMBL/GenBank/DDBJ databases">
        <title>Genomic Encyclopedia of Archaeal and Bacterial Type Strains, Phase II (KMG-II): from individual species to whole genera.</title>
        <authorList>
            <person name="Goeker M."/>
        </authorList>
    </citation>
    <scope>NUCLEOTIDE SEQUENCE [LARGE SCALE GENOMIC DNA]</scope>
    <source>
        <strain evidence="2 3">DSM 21411</strain>
    </source>
</reference>
<proteinExistence type="predicted"/>
<name>A0A4Q7P610_9BACT</name>
<dbReference type="PROSITE" id="PS51257">
    <property type="entry name" value="PROKAR_LIPOPROTEIN"/>
    <property type="match status" value="1"/>
</dbReference>
<accession>A0A4Q7P610</accession>
<dbReference type="RefSeq" id="WP_130274109.1">
    <property type="nucleotide sequence ID" value="NZ_SGXG01000001.1"/>
</dbReference>
<evidence type="ECO:0000313" key="3">
    <source>
        <dbReference type="Proteomes" id="UP000292209"/>
    </source>
</evidence>
<organism evidence="2 3">
    <name type="scientific">Cecembia calidifontis</name>
    <dbReference type="NCBI Taxonomy" id="1187080"/>
    <lineage>
        <taxon>Bacteria</taxon>
        <taxon>Pseudomonadati</taxon>
        <taxon>Bacteroidota</taxon>
        <taxon>Cytophagia</taxon>
        <taxon>Cytophagales</taxon>
        <taxon>Cyclobacteriaceae</taxon>
        <taxon>Cecembia</taxon>
    </lineage>
</organism>
<dbReference type="OrthoDB" id="825810at2"/>
<dbReference type="Proteomes" id="UP000292209">
    <property type="component" value="Unassembled WGS sequence"/>
</dbReference>
<evidence type="ECO:0008006" key="4">
    <source>
        <dbReference type="Google" id="ProtNLM"/>
    </source>
</evidence>
<keyword evidence="1" id="KW-0732">Signal</keyword>